<keyword evidence="4" id="KW-0566">Pantothenate biosynthesis</keyword>
<dbReference type="UniPathway" id="UPA00028">
    <property type="reaction ID" value="UER00004"/>
</dbReference>
<dbReference type="InterPro" id="IPR003710">
    <property type="entry name" value="ApbA"/>
</dbReference>
<keyword evidence="5" id="KW-0472">Membrane</keyword>
<evidence type="ECO:0000256" key="4">
    <source>
        <dbReference type="RuleBase" id="RU362068"/>
    </source>
</evidence>
<dbReference type="AlphaFoldDB" id="A0A380NCZ8"/>
<dbReference type="SUPFAM" id="SSF48179">
    <property type="entry name" value="6-phosphogluconate dehydrogenase C-terminal domain-like"/>
    <property type="match status" value="1"/>
</dbReference>
<feature type="domain" description="Ketopantoate reductase N-terminal" evidence="6">
    <location>
        <begin position="16"/>
        <end position="152"/>
    </location>
</feature>
<sequence length="310" mass="32271">MNTRATTEQNPAPWTVAVLGPGGIGGLVASLLARRGHRVIVVAGEQTARTLNEQGLTLHSGQFGDGTLPVEAVTELTEPVDLCVVATKETGLAEALRRVPAAALGSGLVLPLLNGFEHVALLRETYPAGQVVPAVIWAESTRTAPGVIEHTTPFCRIELASAAAPAARVAALGALLEDAGMGGLVREDETALLWGKLTFLAPFALLTTRHAAPVGTVRSEHREELISVLNELARLAVTVDVPTEASALLDRFDNAPEGMRSSMQRDAAAGRPVEIEAIGRALLRQADRSGTPVPALTALVTSVAKAHGAS</sequence>
<evidence type="ECO:0000256" key="5">
    <source>
        <dbReference type="SAM" id="Phobius"/>
    </source>
</evidence>
<gene>
    <name evidence="8" type="ORF">NCTC7807_02689</name>
</gene>
<dbReference type="GO" id="GO:0005737">
    <property type="term" value="C:cytoplasm"/>
    <property type="evidence" value="ECO:0007669"/>
    <property type="project" value="TreeGrafter"/>
</dbReference>
<dbReference type="Gene3D" id="1.10.1040.10">
    <property type="entry name" value="N-(1-d-carboxylethyl)-l-norvaline Dehydrogenase, domain 2"/>
    <property type="match status" value="1"/>
</dbReference>
<dbReference type="RefSeq" id="WP_115068600.1">
    <property type="nucleotide sequence ID" value="NZ_UHID01000005.1"/>
</dbReference>
<reference evidence="8 9" key="1">
    <citation type="submission" date="2018-06" db="EMBL/GenBank/DDBJ databases">
        <authorList>
            <consortium name="Pathogen Informatics"/>
            <person name="Doyle S."/>
        </authorList>
    </citation>
    <scope>NUCLEOTIDE SEQUENCE [LARGE SCALE GENOMIC DNA]</scope>
    <source>
        <strain evidence="8 9">NCTC7807</strain>
    </source>
</reference>
<proteinExistence type="inferred from homology"/>
<dbReference type="InterPro" id="IPR013332">
    <property type="entry name" value="KPR_N"/>
</dbReference>
<evidence type="ECO:0000313" key="8">
    <source>
        <dbReference type="EMBL" id="SUP37966.1"/>
    </source>
</evidence>
<dbReference type="InterPro" id="IPR036291">
    <property type="entry name" value="NAD(P)-bd_dom_sf"/>
</dbReference>
<feature type="domain" description="Ketopantoate reductase C-terminal" evidence="7">
    <location>
        <begin position="193"/>
        <end position="303"/>
    </location>
</feature>
<keyword evidence="2 4" id="KW-0521">NADP</keyword>
<dbReference type="NCBIfam" id="TIGR00745">
    <property type="entry name" value="apbA_panE"/>
    <property type="match status" value="1"/>
</dbReference>
<dbReference type="GO" id="GO:0015940">
    <property type="term" value="P:pantothenate biosynthetic process"/>
    <property type="evidence" value="ECO:0007669"/>
    <property type="project" value="UniProtKB-UniPathway"/>
</dbReference>
<comment type="similarity">
    <text evidence="1 4">Belongs to the ketopantoate reductase family.</text>
</comment>
<dbReference type="PANTHER" id="PTHR21708">
    <property type="entry name" value="PROBABLE 2-DEHYDROPANTOATE 2-REDUCTASE"/>
    <property type="match status" value="1"/>
</dbReference>
<dbReference type="GO" id="GO:0008677">
    <property type="term" value="F:2-dehydropantoate 2-reductase activity"/>
    <property type="evidence" value="ECO:0007669"/>
    <property type="project" value="UniProtKB-EC"/>
</dbReference>
<dbReference type="EC" id="1.1.1.169" evidence="4"/>
<evidence type="ECO:0000256" key="1">
    <source>
        <dbReference type="ARBA" id="ARBA00007870"/>
    </source>
</evidence>
<evidence type="ECO:0000256" key="2">
    <source>
        <dbReference type="ARBA" id="ARBA00022857"/>
    </source>
</evidence>
<dbReference type="EMBL" id="UHID01000005">
    <property type="protein sequence ID" value="SUP37966.1"/>
    <property type="molecule type" value="Genomic_DNA"/>
</dbReference>
<dbReference type="PANTHER" id="PTHR21708:SF26">
    <property type="entry name" value="2-DEHYDROPANTOATE 2-REDUCTASE"/>
    <property type="match status" value="1"/>
</dbReference>
<organism evidence="8 9">
    <name type="scientific">Streptomyces griseus</name>
    <dbReference type="NCBI Taxonomy" id="1911"/>
    <lineage>
        <taxon>Bacteria</taxon>
        <taxon>Bacillati</taxon>
        <taxon>Actinomycetota</taxon>
        <taxon>Actinomycetes</taxon>
        <taxon>Kitasatosporales</taxon>
        <taxon>Streptomycetaceae</taxon>
        <taxon>Streptomyces</taxon>
    </lineage>
</organism>
<evidence type="ECO:0000259" key="7">
    <source>
        <dbReference type="Pfam" id="PF08546"/>
    </source>
</evidence>
<dbReference type="InterPro" id="IPR013752">
    <property type="entry name" value="KPA_reductase"/>
</dbReference>
<dbReference type="InterPro" id="IPR013328">
    <property type="entry name" value="6PGD_dom2"/>
</dbReference>
<name>A0A380NCZ8_STRGR</name>
<comment type="function">
    <text evidence="4">Catalyzes the NADPH-dependent reduction of ketopantoate into pantoic acid.</text>
</comment>
<dbReference type="InterPro" id="IPR051402">
    <property type="entry name" value="KPR-Related"/>
</dbReference>
<evidence type="ECO:0000259" key="6">
    <source>
        <dbReference type="Pfam" id="PF02558"/>
    </source>
</evidence>
<dbReference type="SUPFAM" id="SSF51735">
    <property type="entry name" value="NAD(P)-binding Rossmann-fold domains"/>
    <property type="match status" value="1"/>
</dbReference>
<keyword evidence="3 4" id="KW-0560">Oxidoreductase</keyword>
<dbReference type="Proteomes" id="UP000254150">
    <property type="component" value="Unassembled WGS sequence"/>
</dbReference>
<dbReference type="Pfam" id="PF08546">
    <property type="entry name" value="ApbA_C"/>
    <property type="match status" value="1"/>
</dbReference>
<keyword evidence="5" id="KW-1133">Transmembrane helix</keyword>
<evidence type="ECO:0000256" key="3">
    <source>
        <dbReference type="ARBA" id="ARBA00023002"/>
    </source>
</evidence>
<accession>A0A380NCZ8</accession>
<dbReference type="Pfam" id="PF02558">
    <property type="entry name" value="ApbA"/>
    <property type="match status" value="1"/>
</dbReference>
<dbReference type="InterPro" id="IPR008927">
    <property type="entry name" value="6-PGluconate_DH-like_C_sf"/>
</dbReference>
<dbReference type="Gene3D" id="3.40.50.720">
    <property type="entry name" value="NAD(P)-binding Rossmann-like Domain"/>
    <property type="match status" value="1"/>
</dbReference>
<keyword evidence="5" id="KW-0812">Transmembrane</keyword>
<protein>
    <recommendedName>
        <fullName evidence="4">2-dehydropantoate 2-reductase</fullName>
        <ecNumber evidence="4">1.1.1.169</ecNumber>
    </recommendedName>
    <alternativeName>
        <fullName evidence="4">Ketopantoate reductase</fullName>
    </alternativeName>
</protein>
<comment type="pathway">
    <text evidence="4">Cofactor biosynthesis; (R)-pantothenate biosynthesis; (R)-pantoate from 3-methyl-2-oxobutanoate: step 2/2.</text>
</comment>
<feature type="transmembrane region" description="Helical" evidence="5">
    <location>
        <begin position="12"/>
        <end position="33"/>
    </location>
</feature>
<comment type="catalytic activity">
    <reaction evidence="4">
        <text>(R)-pantoate + NADP(+) = 2-dehydropantoate + NADPH + H(+)</text>
        <dbReference type="Rhea" id="RHEA:16233"/>
        <dbReference type="ChEBI" id="CHEBI:11561"/>
        <dbReference type="ChEBI" id="CHEBI:15378"/>
        <dbReference type="ChEBI" id="CHEBI:15980"/>
        <dbReference type="ChEBI" id="CHEBI:57783"/>
        <dbReference type="ChEBI" id="CHEBI:58349"/>
        <dbReference type="EC" id="1.1.1.169"/>
    </reaction>
</comment>
<evidence type="ECO:0000313" key="9">
    <source>
        <dbReference type="Proteomes" id="UP000254150"/>
    </source>
</evidence>